<dbReference type="GO" id="GO:0004497">
    <property type="term" value="F:monooxygenase activity"/>
    <property type="evidence" value="ECO:0007669"/>
    <property type="project" value="UniProtKB-KW"/>
</dbReference>
<dbReference type="SUPFAM" id="SSF48264">
    <property type="entry name" value="Cytochrome P450"/>
    <property type="match status" value="1"/>
</dbReference>
<organism evidence="7 8">
    <name type="scientific">Colletotrichum gloeosporioides</name>
    <name type="common">Anthracnose fungus</name>
    <name type="synonym">Glomerella cingulata</name>
    <dbReference type="NCBI Taxonomy" id="474922"/>
    <lineage>
        <taxon>Eukaryota</taxon>
        <taxon>Fungi</taxon>
        <taxon>Dikarya</taxon>
        <taxon>Ascomycota</taxon>
        <taxon>Pezizomycotina</taxon>
        <taxon>Sordariomycetes</taxon>
        <taxon>Hypocreomycetidae</taxon>
        <taxon>Glomerellales</taxon>
        <taxon>Glomerellaceae</taxon>
        <taxon>Colletotrichum</taxon>
        <taxon>Colletotrichum gloeosporioides species complex</taxon>
    </lineage>
</organism>
<keyword evidence="8" id="KW-1185">Reference proteome</keyword>
<dbReference type="CDD" id="cd11060">
    <property type="entry name" value="CYP57A1-like"/>
    <property type="match status" value="1"/>
</dbReference>
<gene>
    <name evidence="7" type="ORF">GCG54_00010091</name>
</gene>
<dbReference type="PANTHER" id="PTHR24305:SF232">
    <property type="entry name" value="P450, PUTATIVE (EUROFUNG)-RELATED"/>
    <property type="match status" value="1"/>
</dbReference>
<evidence type="ECO:0000313" key="8">
    <source>
        <dbReference type="Proteomes" id="UP000613401"/>
    </source>
</evidence>
<keyword evidence="7" id="KW-0560">Oxidoreductase</keyword>
<proteinExistence type="inferred from homology"/>
<comment type="similarity">
    <text evidence="2">Belongs to the cytochrome P450 family.</text>
</comment>
<keyword evidence="4" id="KW-0479">Metal-binding</keyword>
<evidence type="ECO:0000256" key="6">
    <source>
        <dbReference type="SAM" id="Phobius"/>
    </source>
</evidence>
<dbReference type="InterPro" id="IPR002401">
    <property type="entry name" value="Cyt_P450_E_grp-I"/>
</dbReference>
<dbReference type="Pfam" id="PF00067">
    <property type="entry name" value="p450"/>
    <property type="match status" value="1"/>
</dbReference>
<dbReference type="PANTHER" id="PTHR24305">
    <property type="entry name" value="CYTOCHROME P450"/>
    <property type="match status" value="1"/>
</dbReference>
<accession>A0A8H4C9Y5</accession>
<protein>
    <submittedName>
        <fullName evidence="7">Cytochrome P450 monooxygenase gsfF</fullName>
    </submittedName>
</protein>
<keyword evidence="3" id="KW-0349">Heme</keyword>
<evidence type="ECO:0000256" key="1">
    <source>
        <dbReference type="ARBA" id="ARBA00001971"/>
    </source>
</evidence>
<dbReference type="EMBL" id="WVTB01000082">
    <property type="protein sequence ID" value="KAF3799898.1"/>
    <property type="molecule type" value="Genomic_DNA"/>
</dbReference>
<dbReference type="GO" id="GO:0005506">
    <property type="term" value="F:iron ion binding"/>
    <property type="evidence" value="ECO:0007669"/>
    <property type="project" value="InterPro"/>
</dbReference>
<dbReference type="InterPro" id="IPR001128">
    <property type="entry name" value="Cyt_P450"/>
</dbReference>
<keyword evidence="6" id="KW-0812">Transmembrane</keyword>
<reference evidence="7" key="1">
    <citation type="journal article" date="2020" name="Phytopathology">
        <title>Genome sequence and comparative analysis of Colletotrichum gloeosporioides isolated from Liriodendron leaves.</title>
        <authorList>
            <person name="Fu F.F."/>
            <person name="Hao Z."/>
            <person name="Wang P."/>
            <person name="Lu Y."/>
            <person name="Xue L.J."/>
            <person name="Wei G."/>
            <person name="Tian Y."/>
            <person name="Baishi H."/>
            <person name="Xu H."/>
            <person name="Shi J."/>
            <person name="Cheng T."/>
            <person name="Wang G."/>
            <person name="Yi Y."/>
            <person name="Chen J."/>
        </authorList>
    </citation>
    <scope>NUCLEOTIDE SEQUENCE</scope>
    <source>
        <strain evidence="7">Lc1</strain>
    </source>
</reference>
<sequence>MNDIADQTSSFSLLAALKFAPAIFLALWVVYQRYFSAFAGIPGPYWASLSRGWLAYHSYKGDLHVIMMRLHEIHGKVVRIAPSEVSISDLTSIKTIYGAGSKFRKSDWYSVWQGRRKFDLFPERDDAIHAAQRRLVSRPYAMSTLKELEPYVDSAIHVLFDKLNEMVGQTVDMGNWVQLYAFDVIGEVTFSKRFGFMDVGSDDGSFKQIENALQSAAWIGQVPWLYWLHDYLSPVIGTWLGIASRHGSLRKFAAREVAARQDRGSDHQDILGKLLAVHHDKPDQFDNSDLVSMATSNIFAGSDTTAISIRAIIYYMLKYPEAKRKLIEEVDTLWQQGKLSDPVTVAESEKMPYLQAAMYEALRLHPAVGMTLPRVVPKGGYEIDGRFMPAGSVVGVNPWVVHRNTTVYGQDVHSFRPERWLKEDNGDLRKLRGTIPPSLADITAELDGDGKGKILIPNSSERSLTNLVLTTLQLIPTLLLHFDIELVDPNALLEEKCQ</sequence>
<keyword evidence="7" id="KW-0503">Monooxygenase</keyword>
<keyword evidence="6" id="KW-0472">Membrane</keyword>
<keyword evidence="5" id="KW-0408">Iron</keyword>
<name>A0A8H4C9Y5_COLGL</name>
<comment type="caution">
    <text evidence="7">The sequence shown here is derived from an EMBL/GenBank/DDBJ whole genome shotgun (WGS) entry which is preliminary data.</text>
</comment>
<dbReference type="InterPro" id="IPR050121">
    <property type="entry name" value="Cytochrome_P450_monoxygenase"/>
</dbReference>
<dbReference type="InterPro" id="IPR036396">
    <property type="entry name" value="Cyt_P450_sf"/>
</dbReference>
<dbReference type="PRINTS" id="PR00463">
    <property type="entry name" value="EP450I"/>
</dbReference>
<evidence type="ECO:0000256" key="3">
    <source>
        <dbReference type="ARBA" id="ARBA00022617"/>
    </source>
</evidence>
<dbReference type="GeneID" id="69017223"/>
<dbReference type="GO" id="GO:0020037">
    <property type="term" value="F:heme binding"/>
    <property type="evidence" value="ECO:0007669"/>
    <property type="project" value="InterPro"/>
</dbReference>
<dbReference type="GO" id="GO:0016705">
    <property type="term" value="F:oxidoreductase activity, acting on paired donors, with incorporation or reduction of molecular oxygen"/>
    <property type="evidence" value="ECO:0007669"/>
    <property type="project" value="InterPro"/>
</dbReference>
<evidence type="ECO:0000313" key="7">
    <source>
        <dbReference type="EMBL" id="KAF3799898.1"/>
    </source>
</evidence>
<comment type="cofactor">
    <cofactor evidence="1">
        <name>heme</name>
        <dbReference type="ChEBI" id="CHEBI:30413"/>
    </cofactor>
</comment>
<evidence type="ECO:0000256" key="2">
    <source>
        <dbReference type="ARBA" id="ARBA00010617"/>
    </source>
</evidence>
<feature type="transmembrane region" description="Helical" evidence="6">
    <location>
        <begin position="12"/>
        <end position="31"/>
    </location>
</feature>
<dbReference type="Gene3D" id="1.10.630.10">
    <property type="entry name" value="Cytochrome P450"/>
    <property type="match status" value="1"/>
</dbReference>
<keyword evidence="6" id="KW-1133">Transmembrane helix</keyword>
<dbReference type="Proteomes" id="UP000613401">
    <property type="component" value="Unassembled WGS sequence"/>
</dbReference>
<evidence type="ECO:0000256" key="5">
    <source>
        <dbReference type="ARBA" id="ARBA00023004"/>
    </source>
</evidence>
<dbReference type="AlphaFoldDB" id="A0A8H4C9Y5"/>
<dbReference type="RefSeq" id="XP_045259058.1">
    <property type="nucleotide sequence ID" value="XM_045410023.1"/>
</dbReference>
<evidence type="ECO:0000256" key="4">
    <source>
        <dbReference type="ARBA" id="ARBA00022723"/>
    </source>
</evidence>
<reference evidence="7" key="2">
    <citation type="submission" date="2020-03" db="EMBL/GenBank/DDBJ databases">
        <authorList>
            <person name="Fu F.-F."/>
            <person name="Chen J."/>
        </authorList>
    </citation>
    <scope>NUCLEOTIDE SEQUENCE</scope>
    <source>
        <strain evidence="7">Lc1</strain>
    </source>
</reference>